<evidence type="ECO:0000313" key="5">
    <source>
        <dbReference type="RefSeq" id="XP_033536312.1"/>
    </source>
</evidence>
<dbReference type="EMBL" id="ML975152">
    <property type="protein sequence ID" value="KAF1814681.1"/>
    <property type="molecule type" value="Genomic_DNA"/>
</dbReference>
<evidence type="ECO:0000256" key="1">
    <source>
        <dbReference type="SAM" id="MobiDB-lite"/>
    </source>
</evidence>
<sequence length="387" mass="44330">MPSKKLSNDGRPDDALSLHTNPDLEPEPYRDDAADDDTPDIGDLPPAYTDDLIPQPDNFVSELKPFGVSDSSNSAAYYINQRLDADPAFLERAVNRWAKTPPRPFVQLRGTHKEHKETKDNGKKRVDVVDFDIKIDLTPYLYTDPKCDRAWTSMRTVENTEKTHRGTVWRKRGAGAKQDIEVGGSAKPSLKEWCHRYCASHARLRSFRVTRTVTGLDNKLLCRSLEALVRQTNYRGHLSITFPLEQNAVEVYSDAHINHWRLTFWICWIFYFTLLFIFTWPALFFATKRYAVVIVEWPFSRMDDAGRKKYVSVSEESWLLQWNRAVFKAIMAKRQGVLDQQDLLQSHLPDPEVDTGNRAIDGAVGLLAAGVNAYAEVNRRLGWGQDR</sequence>
<keyword evidence="2" id="KW-1133">Transmembrane helix</keyword>
<dbReference type="GeneID" id="54415117"/>
<dbReference type="OrthoDB" id="203796at2759"/>
<protein>
    <submittedName>
        <fullName evidence="3 5">Uncharacterized protein</fullName>
    </submittedName>
</protein>
<feature type="region of interest" description="Disordered" evidence="1">
    <location>
        <begin position="1"/>
        <end position="50"/>
    </location>
</feature>
<keyword evidence="2" id="KW-0472">Membrane</keyword>
<evidence type="ECO:0000313" key="3">
    <source>
        <dbReference type="EMBL" id="KAF1814681.1"/>
    </source>
</evidence>
<reference evidence="5" key="2">
    <citation type="submission" date="2020-04" db="EMBL/GenBank/DDBJ databases">
        <authorList>
            <consortium name="NCBI Genome Project"/>
        </authorList>
    </citation>
    <scope>NUCLEOTIDE SEQUENCE</scope>
    <source>
        <strain evidence="5">CBS 781.70</strain>
    </source>
</reference>
<evidence type="ECO:0000313" key="4">
    <source>
        <dbReference type="Proteomes" id="UP000504638"/>
    </source>
</evidence>
<dbReference type="RefSeq" id="XP_033536312.1">
    <property type="nucleotide sequence ID" value="XM_033674547.1"/>
</dbReference>
<proteinExistence type="predicted"/>
<organism evidence="3">
    <name type="scientific">Eremomyces bilateralis CBS 781.70</name>
    <dbReference type="NCBI Taxonomy" id="1392243"/>
    <lineage>
        <taxon>Eukaryota</taxon>
        <taxon>Fungi</taxon>
        <taxon>Dikarya</taxon>
        <taxon>Ascomycota</taxon>
        <taxon>Pezizomycotina</taxon>
        <taxon>Dothideomycetes</taxon>
        <taxon>Dothideomycetes incertae sedis</taxon>
        <taxon>Eremomycetales</taxon>
        <taxon>Eremomycetaceae</taxon>
        <taxon>Eremomyces</taxon>
    </lineage>
</organism>
<reference evidence="5" key="3">
    <citation type="submission" date="2025-04" db="UniProtKB">
        <authorList>
            <consortium name="RefSeq"/>
        </authorList>
    </citation>
    <scope>IDENTIFICATION</scope>
    <source>
        <strain evidence="5">CBS 781.70</strain>
    </source>
</reference>
<dbReference type="Proteomes" id="UP000504638">
    <property type="component" value="Unplaced"/>
</dbReference>
<feature type="transmembrane region" description="Helical" evidence="2">
    <location>
        <begin position="262"/>
        <end position="286"/>
    </location>
</feature>
<evidence type="ECO:0000256" key="2">
    <source>
        <dbReference type="SAM" id="Phobius"/>
    </source>
</evidence>
<reference evidence="3 5" key="1">
    <citation type="submission" date="2020-01" db="EMBL/GenBank/DDBJ databases">
        <authorList>
            <consortium name="DOE Joint Genome Institute"/>
            <person name="Haridas S."/>
            <person name="Albert R."/>
            <person name="Binder M."/>
            <person name="Bloem J."/>
            <person name="Labutti K."/>
            <person name="Salamov A."/>
            <person name="Andreopoulos B."/>
            <person name="Baker S.E."/>
            <person name="Barry K."/>
            <person name="Bills G."/>
            <person name="Bluhm B.H."/>
            <person name="Cannon C."/>
            <person name="Castanera R."/>
            <person name="Culley D.E."/>
            <person name="Daum C."/>
            <person name="Ezra D."/>
            <person name="Gonzalez J.B."/>
            <person name="Henrissat B."/>
            <person name="Kuo A."/>
            <person name="Liang C."/>
            <person name="Lipzen A."/>
            <person name="Lutzoni F."/>
            <person name="Magnuson J."/>
            <person name="Mondo S."/>
            <person name="Nolan M."/>
            <person name="Ohm R."/>
            <person name="Pangilinan J."/>
            <person name="Park H.-J."/>
            <person name="Ramirez L."/>
            <person name="Alfaro M."/>
            <person name="Sun H."/>
            <person name="Tritt A."/>
            <person name="Yoshinaga Y."/>
            <person name="Zwiers L.-H."/>
            <person name="Turgeon B.G."/>
            <person name="Goodwin S.B."/>
            <person name="Spatafora J.W."/>
            <person name="Crous P.W."/>
            <person name="Grigoriev I.V."/>
        </authorList>
    </citation>
    <scope>NUCLEOTIDE SEQUENCE</scope>
    <source>
        <strain evidence="3 5">CBS 781.70</strain>
    </source>
</reference>
<feature type="compositionally biased region" description="Basic and acidic residues" evidence="1">
    <location>
        <begin position="1"/>
        <end position="16"/>
    </location>
</feature>
<keyword evidence="4" id="KW-1185">Reference proteome</keyword>
<name>A0A6G1G9V6_9PEZI</name>
<keyword evidence="2" id="KW-0812">Transmembrane</keyword>
<gene>
    <name evidence="3 5" type="ORF">P152DRAFT_228948</name>
</gene>
<accession>A0A6G1G9V6</accession>
<dbReference type="AlphaFoldDB" id="A0A6G1G9V6"/>
<dbReference type="PANTHER" id="PTHR37848">
    <property type="entry name" value="EXPRESSED PROTEIN"/>
    <property type="match status" value="1"/>
</dbReference>
<dbReference type="PANTHER" id="PTHR37848:SF1">
    <property type="entry name" value="SUN DOMAIN-CONTAINING PROTEIN"/>
    <property type="match status" value="1"/>
</dbReference>